<dbReference type="PROSITE" id="PS50056">
    <property type="entry name" value="TYR_PHOSPHATASE_2"/>
    <property type="match status" value="1"/>
</dbReference>
<evidence type="ECO:0000313" key="3">
    <source>
        <dbReference type="Proteomes" id="UP000294739"/>
    </source>
</evidence>
<dbReference type="InterPro" id="IPR050561">
    <property type="entry name" value="PTP"/>
</dbReference>
<evidence type="ECO:0000313" key="2">
    <source>
        <dbReference type="EMBL" id="TDE00344.1"/>
    </source>
</evidence>
<keyword evidence="3" id="KW-1185">Reference proteome</keyword>
<dbReference type="Pfam" id="PF00102">
    <property type="entry name" value="Y_phosphatase"/>
    <property type="match status" value="1"/>
</dbReference>
<dbReference type="Proteomes" id="UP000294739">
    <property type="component" value="Unassembled WGS sequence"/>
</dbReference>
<name>A0A4R5CPM4_9ACTN</name>
<dbReference type="EMBL" id="SMKZ01000051">
    <property type="protein sequence ID" value="TDE00344.1"/>
    <property type="molecule type" value="Genomic_DNA"/>
</dbReference>
<evidence type="ECO:0000259" key="1">
    <source>
        <dbReference type="PROSITE" id="PS50056"/>
    </source>
</evidence>
<dbReference type="InterPro" id="IPR029021">
    <property type="entry name" value="Prot-tyrosine_phosphatase-like"/>
</dbReference>
<dbReference type="InterPro" id="IPR000242">
    <property type="entry name" value="PTP_cat"/>
</dbReference>
<proteinExistence type="predicted"/>
<reference evidence="2 3" key="1">
    <citation type="submission" date="2019-03" db="EMBL/GenBank/DDBJ databases">
        <title>Draft genome sequences of novel Actinobacteria.</title>
        <authorList>
            <person name="Sahin N."/>
            <person name="Ay H."/>
            <person name="Saygin H."/>
        </authorList>
    </citation>
    <scope>NUCLEOTIDE SEQUENCE [LARGE SCALE GENOMIC DNA]</scope>
    <source>
        <strain evidence="2 3">5K138</strain>
    </source>
</reference>
<protein>
    <submittedName>
        <fullName evidence="2">Protein phosphatase</fullName>
    </submittedName>
</protein>
<gene>
    <name evidence="2" type="ORF">E1269_25840</name>
</gene>
<dbReference type="InParanoid" id="A0A4R5CPM4"/>
<dbReference type="GO" id="GO:0004725">
    <property type="term" value="F:protein tyrosine phosphatase activity"/>
    <property type="evidence" value="ECO:0007669"/>
    <property type="project" value="InterPro"/>
</dbReference>
<dbReference type="InterPro" id="IPR000387">
    <property type="entry name" value="Tyr_Pase_dom"/>
</dbReference>
<accession>A0A4R5CPM4</accession>
<dbReference type="OrthoDB" id="2629679at2"/>
<dbReference type="SUPFAM" id="SSF52799">
    <property type="entry name" value="(Phosphotyrosine protein) phosphatases II"/>
    <property type="match status" value="1"/>
</dbReference>
<dbReference type="RefSeq" id="WP_131899998.1">
    <property type="nucleotide sequence ID" value="NZ_SMKZ01000051.1"/>
</dbReference>
<organism evidence="2 3">
    <name type="scientific">Jiangella asiatica</name>
    <dbReference type="NCBI Taxonomy" id="2530372"/>
    <lineage>
        <taxon>Bacteria</taxon>
        <taxon>Bacillati</taxon>
        <taxon>Actinomycetota</taxon>
        <taxon>Actinomycetes</taxon>
        <taxon>Jiangellales</taxon>
        <taxon>Jiangellaceae</taxon>
        <taxon>Jiangella</taxon>
    </lineage>
</organism>
<sequence length="137" mass="15018">MTDGWLDKHGLVTLPSGVILRGRRIGDAVSPADFALVLASGPIPAWPHRRIDWPDFWIPKDRADALDALRGAYRRACDGERVEVTCKGGRGRTGTALAAMAILDGVPATEAVGWIRANYNPHAVETPLQRLWLRSVR</sequence>
<comment type="caution">
    <text evidence="2">The sequence shown here is derived from an EMBL/GenBank/DDBJ whole genome shotgun (WGS) entry which is preliminary data.</text>
</comment>
<dbReference type="Gene3D" id="3.90.190.10">
    <property type="entry name" value="Protein tyrosine phosphatase superfamily"/>
    <property type="match status" value="1"/>
</dbReference>
<feature type="domain" description="Tyrosine specific protein phosphatases" evidence="1">
    <location>
        <begin position="63"/>
        <end position="116"/>
    </location>
</feature>
<dbReference type="AlphaFoldDB" id="A0A4R5CPM4"/>
<dbReference type="PANTHER" id="PTHR23339">
    <property type="entry name" value="TYROSINE SPECIFIC PROTEIN PHOSPHATASE AND DUAL SPECIFICITY PROTEIN PHOSPHATASE"/>
    <property type="match status" value="1"/>
</dbReference>